<dbReference type="EMBL" id="CP121646">
    <property type="protein sequence ID" value="WFU62420.1"/>
    <property type="molecule type" value="Genomic_DNA"/>
</dbReference>
<evidence type="ECO:0000259" key="4">
    <source>
        <dbReference type="Pfam" id="PF03543"/>
    </source>
</evidence>
<gene>
    <name evidence="5" type="ORF">QA636_33750</name>
</gene>
<keyword evidence="6" id="KW-1185">Reference proteome</keyword>
<reference evidence="5 6" key="1">
    <citation type="submission" date="2023-04" db="EMBL/GenBank/DDBJ databases">
        <title>Australian commercial rhizobial inoculants.</title>
        <authorList>
            <person name="Kohlmeier M.G."/>
            <person name="O'Hara G.W."/>
            <person name="Colombi E."/>
            <person name="Ramsay J.P."/>
            <person name="Terpolilli J."/>
        </authorList>
    </citation>
    <scope>NUCLEOTIDE SEQUENCE [LARGE SCALE GENOMIC DNA]</scope>
    <source>
        <strain evidence="5 6">CB627</strain>
    </source>
</reference>
<feature type="domain" description="Peptidase C58 YopT-type" evidence="4">
    <location>
        <begin position="2"/>
        <end position="45"/>
    </location>
</feature>
<dbReference type="SUPFAM" id="SSF54001">
    <property type="entry name" value="Cysteine proteinases"/>
    <property type="match status" value="1"/>
</dbReference>
<sequence>MTTLFDPNYGEFTVRPDQMSELFKSLADRYRNLNGLDVSTIVTQRMA</sequence>
<protein>
    <submittedName>
        <fullName evidence="5">YopT-type cysteine protease domain-containing protein</fullName>
    </submittedName>
</protein>
<evidence type="ECO:0000256" key="3">
    <source>
        <dbReference type="ARBA" id="ARBA00022807"/>
    </source>
</evidence>
<dbReference type="Proteomes" id="UP001221546">
    <property type="component" value="Chromosome"/>
</dbReference>
<name>A0ABY8JA30_9BRAD</name>
<dbReference type="GO" id="GO:0008233">
    <property type="term" value="F:peptidase activity"/>
    <property type="evidence" value="ECO:0007669"/>
    <property type="project" value="UniProtKB-KW"/>
</dbReference>
<dbReference type="Pfam" id="PF03543">
    <property type="entry name" value="Peptidase_C58"/>
    <property type="match status" value="1"/>
</dbReference>
<dbReference type="InterPro" id="IPR006473">
    <property type="entry name" value="Peptidase_C58_Yopt"/>
</dbReference>
<organism evidence="5 6">
    <name type="scientific">Bradyrhizobium brasilense</name>
    <dbReference type="NCBI Taxonomy" id="1419277"/>
    <lineage>
        <taxon>Bacteria</taxon>
        <taxon>Pseudomonadati</taxon>
        <taxon>Pseudomonadota</taxon>
        <taxon>Alphaproteobacteria</taxon>
        <taxon>Hyphomicrobiales</taxon>
        <taxon>Nitrobacteraceae</taxon>
        <taxon>Bradyrhizobium</taxon>
    </lineage>
</organism>
<evidence type="ECO:0000256" key="2">
    <source>
        <dbReference type="ARBA" id="ARBA00022801"/>
    </source>
</evidence>
<keyword evidence="3" id="KW-0788">Thiol protease</keyword>
<evidence type="ECO:0000313" key="5">
    <source>
        <dbReference type="EMBL" id="WFU62420.1"/>
    </source>
</evidence>
<dbReference type="InterPro" id="IPR038765">
    <property type="entry name" value="Papain-like_cys_pep_sf"/>
</dbReference>
<keyword evidence="1 5" id="KW-0645">Protease</keyword>
<dbReference type="RefSeq" id="WP_310885110.1">
    <property type="nucleotide sequence ID" value="NZ_CP121646.1"/>
</dbReference>
<evidence type="ECO:0000313" key="6">
    <source>
        <dbReference type="Proteomes" id="UP001221546"/>
    </source>
</evidence>
<keyword evidence="2" id="KW-0378">Hydrolase</keyword>
<evidence type="ECO:0000256" key="1">
    <source>
        <dbReference type="ARBA" id="ARBA00022670"/>
    </source>
</evidence>
<proteinExistence type="predicted"/>
<dbReference type="GO" id="GO:0006508">
    <property type="term" value="P:proteolysis"/>
    <property type="evidence" value="ECO:0007669"/>
    <property type="project" value="UniProtKB-KW"/>
</dbReference>
<accession>A0ABY8JA30</accession>
<dbReference type="Gene3D" id="3.90.70.20">
    <property type="match status" value="1"/>
</dbReference>